<comment type="subcellular location">
    <subcellularLocation>
        <location evidence="1">Mitochondrion membrane</location>
        <topology evidence="1">Multi-pass membrane protein</topology>
    </subcellularLocation>
</comment>
<keyword evidence="4" id="KW-0812">Transmembrane</keyword>
<dbReference type="Proteomes" id="UP001498398">
    <property type="component" value="Unassembled WGS sequence"/>
</dbReference>
<evidence type="ECO:0000256" key="4">
    <source>
        <dbReference type="ARBA" id="ARBA00022692"/>
    </source>
</evidence>
<keyword evidence="6" id="KW-1133">Transmembrane helix</keyword>
<evidence type="ECO:0000256" key="7">
    <source>
        <dbReference type="ARBA" id="ARBA00023128"/>
    </source>
</evidence>
<dbReference type="InterPro" id="IPR023395">
    <property type="entry name" value="MCP_dom_sf"/>
</dbReference>
<evidence type="ECO:0000256" key="2">
    <source>
        <dbReference type="ARBA" id="ARBA00006375"/>
    </source>
</evidence>
<comment type="similarity">
    <text evidence="2">Belongs to the mitochondrial carrier (TC 2.A.29) family.</text>
</comment>
<dbReference type="PANTHER" id="PTHR45624">
    <property type="entry name" value="MITOCHONDRIAL BASIC AMINO ACIDS TRANSPORTER-RELATED"/>
    <property type="match status" value="1"/>
</dbReference>
<dbReference type="EMBL" id="JBANRG010000035">
    <property type="protein sequence ID" value="KAK7449674.1"/>
    <property type="molecule type" value="Genomic_DNA"/>
</dbReference>
<keyword evidence="7" id="KW-0496">Mitochondrion</keyword>
<gene>
    <name evidence="9" type="ORF">VKT23_013147</name>
</gene>
<keyword evidence="5" id="KW-0677">Repeat</keyword>
<evidence type="ECO:0000256" key="8">
    <source>
        <dbReference type="ARBA" id="ARBA00023136"/>
    </source>
</evidence>
<sequence length="389" mass="42891">MSRTAVVEQDVKYDESNQSSPGLQAAIARTATRSIALYFSRPVRLFRPSKVSGWHLLRALAKQDGSSLSASYLTSLVKNQGFTVVMKHFTVPIAVNALLGTVLWTTYAETFTLLEPHFGHHPTICAAVCGSVAGGSQALVAAPAENVRLLLEGGSVYHGWSHAWKEVFRGTAQRSPSSRKEDIQDMRQVRLWMKEVGEMAGRGWDGVGYGVVKDMCGAYQKSSRQIVNERTFLGFAAFFAIFEMTRRFASSTAEWSSEIIRAKLPASRAEPQSRRISRTVHGVTLVSGGVFAGLAYEYIGRPFDHVRRLAHLHKVTHSQGSFVPLVFKQFQEDPTAFFKNPFYTADSASSHSKSSGRQRLLVVLRTLGRVGPWGIGFLAWEAFGQGLGD</sequence>
<proteinExistence type="inferred from homology"/>
<dbReference type="InterPro" id="IPR050567">
    <property type="entry name" value="Mitochondrial_Carrier"/>
</dbReference>
<evidence type="ECO:0000313" key="10">
    <source>
        <dbReference type="Proteomes" id="UP001498398"/>
    </source>
</evidence>
<keyword evidence="10" id="KW-1185">Reference proteome</keyword>
<name>A0ABR1J450_9AGAR</name>
<dbReference type="PANTHER" id="PTHR45624:SF52">
    <property type="entry name" value="MITOCHONDRIAL CARRIER"/>
    <property type="match status" value="1"/>
</dbReference>
<evidence type="ECO:0000256" key="1">
    <source>
        <dbReference type="ARBA" id="ARBA00004225"/>
    </source>
</evidence>
<evidence type="ECO:0000256" key="6">
    <source>
        <dbReference type="ARBA" id="ARBA00022989"/>
    </source>
</evidence>
<evidence type="ECO:0000313" key="9">
    <source>
        <dbReference type="EMBL" id="KAK7449674.1"/>
    </source>
</evidence>
<organism evidence="9 10">
    <name type="scientific">Marasmiellus scandens</name>
    <dbReference type="NCBI Taxonomy" id="2682957"/>
    <lineage>
        <taxon>Eukaryota</taxon>
        <taxon>Fungi</taxon>
        <taxon>Dikarya</taxon>
        <taxon>Basidiomycota</taxon>
        <taxon>Agaricomycotina</taxon>
        <taxon>Agaricomycetes</taxon>
        <taxon>Agaricomycetidae</taxon>
        <taxon>Agaricales</taxon>
        <taxon>Marasmiineae</taxon>
        <taxon>Omphalotaceae</taxon>
        <taxon>Marasmiellus</taxon>
    </lineage>
</organism>
<evidence type="ECO:0008006" key="11">
    <source>
        <dbReference type="Google" id="ProtNLM"/>
    </source>
</evidence>
<keyword evidence="8" id="KW-0472">Membrane</keyword>
<comment type="caution">
    <text evidence="9">The sequence shown here is derived from an EMBL/GenBank/DDBJ whole genome shotgun (WGS) entry which is preliminary data.</text>
</comment>
<reference evidence="9 10" key="1">
    <citation type="submission" date="2024-01" db="EMBL/GenBank/DDBJ databases">
        <title>A draft genome for the cacao thread blight pathogen Marasmiellus scandens.</title>
        <authorList>
            <person name="Baruah I.K."/>
            <person name="Leung J."/>
            <person name="Bukari Y."/>
            <person name="Amoako-Attah I."/>
            <person name="Meinhardt L.W."/>
            <person name="Bailey B.A."/>
            <person name="Cohen S.P."/>
        </authorList>
    </citation>
    <scope>NUCLEOTIDE SEQUENCE [LARGE SCALE GENOMIC DNA]</scope>
    <source>
        <strain evidence="9 10">GH-19</strain>
    </source>
</reference>
<accession>A0ABR1J450</accession>
<keyword evidence="3" id="KW-0813">Transport</keyword>
<dbReference type="Gene3D" id="1.50.40.10">
    <property type="entry name" value="Mitochondrial carrier domain"/>
    <property type="match status" value="1"/>
</dbReference>
<evidence type="ECO:0000256" key="3">
    <source>
        <dbReference type="ARBA" id="ARBA00022448"/>
    </source>
</evidence>
<protein>
    <recommendedName>
        <fullName evidence="11">Mitochondrial carrier protein</fullName>
    </recommendedName>
</protein>
<evidence type="ECO:0000256" key="5">
    <source>
        <dbReference type="ARBA" id="ARBA00022737"/>
    </source>
</evidence>
<dbReference type="SUPFAM" id="SSF103506">
    <property type="entry name" value="Mitochondrial carrier"/>
    <property type="match status" value="1"/>
</dbReference>